<organism evidence="1 2">
    <name type="scientific">Candidatus Methylospira mobilis</name>
    <dbReference type="NCBI Taxonomy" id="1808979"/>
    <lineage>
        <taxon>Bacteria</taxon>
        <taxon>Pseudomonadati</taxon>
        <taxon>Pseudomonadota</taxon>
        <taxon>Gammaproteobacteria</taxon>
        <taxon>Methylococcales</taxon>
        <taxon>Methylococcaceae</taxon>
        <taxon>Candidatus Methylospira</taxon>
    </lineage>
</organism>
<sequence>MSELAQRLIEENKQTRATFLDLGNCGLTEVPVEIGELAWLEALSFSSYWWEDGEWKKLRIPVLPTIFGA</sequence>
<keyword evidence="2" id="KW-1185">Reference proteome</keyword>
<dbReference type="RefSeq" id="WP_153249443.1">
    <property type="nucleotide sequence ID" value="NZ_CP044205.1"/>
</dbReference>
<accession>A0A5Q0BI05</accession>
<name>A0A5Q0BI05_9GAMM</name>
<dbReference type="OrthoDB" id="6309115at2"/>
<protein>
    <submittedName>
        <fullName evidence="1">Uncharacterized protein</fullName>
    </submittedName>
</protein>
<dbReference type="InParanoid" id="A0A5Q0BI05"/>
<proteinExistence type="predicted"/>
<dbReference type="AlphaFoldDB" id="A0A5Q0BI05"/>
<dbReference type="EMBL" id="CP044205">
    <property type="protein sequence ID" value="QFY43460.1"/>
    <property type="molecule type" value="Genomic_DNA"/>
</dbReference>
<evidence type="ECO:0000313" key="1">
    <source>
        <dbReference type="EMBL" id="QFY43460.1"/>
    </source>
</evidence>
<dbReference type="KEGG" id="mmob:F6R98_13230"/>
<evidence type="ECO:0000313" key="2">
    <source>
        <dbReference type="Proteomes" id="UP000325755"/>
    </source>
</evidence>
<dbReference type="Proteomes" id="UP000325755">
    <property type="component" value="Chromosome"/>
</dbReference>
<reference evidence="1 2" key="1">
    <citation type="submission" date="2019-09" db="EMBL/GenBank/DDBJ databases">
        <title>Ecophysiology of the spiral-shaped methanotroph Methylospira mobilis as revealed by the complete genome sequence.</title>
        <authorList>
            <person name="Oshkin I.Y."/>
            <person name="Dedysh S.N."/>
            <person name="Miroshnikov K."/>
            <person name="Danilova O.V."/>
            <person name="Hakobyan A."/>
            <person name="Liesack W."/>
        </authorList>
    </citation>
    <scope>NUCLEOTIDE SEQUENCE [LARGE SCALE GENOMIC DNA]</scope>
    <source>
        <strain evidence="1 2">Shm1</strain>
    </source>
</reference>
<gene>
    <name evidence="1" type="ORF">F6R98_13230</name>
</gene>